<dbReference type="PANTHER" id="PTHR11960:SF18">
    <property type="entry name" value="EUKARYOTIC TRANSLATION INITIATION FACTOR 4E HOMOLOGOUS PROTEIN, ISOFORM B"/>
    <property type="match status" value="1"/>
</dbReference>
<evidence type="ECO:0000313" key="4">
    <source>
        <dbReference type="EMBL" id="SVE87584.1"/>
    </source>
</evidence>
<evidence type="ECO:0000256" key="1">
    <source>
        <dbReference type="ARBA" id="ARBA00032656"/>
    </source>
</evidence>
<dbReference type="AlphaFoldDB" id="A0A4Y7N418"/>
<dbReference type="InterPro" id="IPR001040">
    <property type="entry name" value="TIF_eIF_4E"/>
</dbReference>
<keyword evidence="2" id="KW-0648">Protein biosynthesis</keyword>
<dbReference type="PANTHER" id="PTHR11960">
    <property type="entry name" value="EUKARYOTIC TRANSLATION INITIATION FACTOR 4E RELATED"/>
    <property type="match status" value="1"/>
</dbReference>
<dbReference type="EMBL" id="LR017965">
    <property type="protein sequence ID" value="SVE87584.1"/>
    <property type="molecule type" value="mRNA"/>
</dbReference>
<dbReference type="GO" id="GO:0003743">
    <property type="term" value="F:translation initiation factor activity"/>
    <property type="evidence" value="ECO:0007669"/>
    <property type="project" value="UniProtKB-KW"/>
</dbReference>
<feature type="compositionally biased region" description="Polar residues" evidence="3">
    <location>
        <begin position="1"/>
        <end position="13"/>
    </location>
</feature>
<keyword evidence="2" id="KW-0694">RNA-binding</keyword>
<dbReference type="Pfam" id="PF01652">
    <property type="entry name" value="IF4E"/>
    <property type="match status" value="1"/>
</dbReference>
<dbReference type="GO" id="GO:0000340">
    <property type="term" value="F:RNA 7-methylguanosine cap binding"/>
    <property type="evidence" value="ECO:0007669"/>
    <property type="project" value="TreeGrafter"/>
</dbReference>
<evidence type="ECO:0000256" key="2">
    <source>
        <dbReference type="RuleBase" id="RU004374"/>
    </source>
</evidence>
<feature type="region of interest" description="Disordered" evidence="3">
    <location>
        <begin position="1"/>
        <end position="28"/>
    </location>
</feature>
<evidence type="ECO:0000256" key="3">
    <source>
        <dbReference type="SAM" id="MobiDB-lite"/>
    </source>
</evidence>
<gene>
    <name evidence="4" type="primary">EOG090X0BMA</name>
</gene>
<sequence>MALNNNKFDALNNSEDSDDDETSFAEDRKKKDLALPPIQVPREEHPLQYTYCLWFSRRAPGKHAAPQSFDQNLRLVGRFASVEQFWSYYCHLIKPCELSGHSDFHLFKDGIKPMWEDDANRCGGKWIVRLRKGLASRCWENLILAMLGEQFMVGDEICGAVISIRFAVSYTGRTKGQVGITNVNEERIRMMLKSHENDYEKKNILEIDEMSCKSLLLWIESRQQFVGEIGFDDVNVDCDIDDVYNKGDDCEDDDCIDEAFRKCTEKDDGKISEGAICEQDDNTRKINNQKNPVLANGLVMCQNYPTYRVVRGCHLG</sequence>
<dbReference type="Gene3D" id="3.30.760.10">
    <property type="entry name" value="RNA Cap, Translation Initiation Factor Eif4e"/>
    <property type="match status" value="1"/>
</dbReference>
<proteinExistence type="evidence at transcript level"/>
<dbReference type="GO" id="GO:0016281">
    <property type="term" value="C:eukaryotic translation initiation factor 4F complex"/>
    <property type="evidence" value="ECO:0007669"/>
    <property type="project" value="TreeGrafter"/>
</dbReference>
<organism evidence="4">
    <name type="scientific">Daphnia similis</name>
    <dbReference type="NCBI Taxonomy" id="35528"/>
    <lineage>
        <taxon>Eukaryota</taxon>
        <taxon>Metazoa</taxon>
        <taxon>Ecdysozoa</taxon>
        <taxon>Arthropoda</taxon>
        <taxon>Crustacea</taxon>
        <taxon>Branchiopoda</taxon>
        <taxon>Diplostraca</taxon>
        <taxon>Cladocera</taxon>
        <taxon>Anomopoda</taxon>
        <taxon>Daphniidae</taxon>
        <taxon>Daphnia</taxon>
        <taxon>Daphnia similis group</taxon>
    </lineage>
</organism>
<protein>
    <recommendedName>
        <fullName evidence="1">eIF-4F 25 kDa subunit</fullName>
    </recommendedName>
</protein>
<accession>A0A4Y7N418</accession>
<name>A0A4Y7N418_9CRUS</name>
<feature type="compositionally biased region" description="Acidic residues" evidence="3">
    <location>
        <begin position="15"/>
        <end position="24"/>
    </location>
</feature>
<reference evidence="4" key="1">
    <citation type="submission" date="2018-08" db="EMBL/GenBank/DDBJ databases">
        <authorList>
            <person name="Cornetti L."/>
        </authorList>
    </citation>
    <scope>NUCLEOTIDE SEQUENCE</scope>
    <source>
        <strain evidence="4">IL-NS-13</strain>
    </source>
</reference>
<dbReference type="SUPFAM" id="SSF55418">
    <property type="entry name" value="eIF4e-like"/>
    <property type="match status" value="1"/>
</dbReference>
<keyword evidence="2" id="KW-0396">Initiation factor</keyword>
<dbReference type="InterPro" id="IPR023398">
    <property type="entry name" value="TIF_eIF4e-like"/>
</dbReference>
<dbReference type="InterPro" id="IPR019770">
    <property type="entry name" value="TIF_eIF_4E_CS"/>
</dbReference>
<comment type="similarity">
    <text evidence="2">Belongs to the eukaryotic initiation factor 4E family.</text>
</comment>
<dbReference type="PROSITE" id="PS00813">
    <property type="entry name" value="IF4E"/>
    <property type="match status" value="1"/>
</dbReference>